<keyword evidence="2" id="KW-1185">Reference proteome</keyword>
<evidence type="ECO:0000313" key="2">
    <source>
        <dbReference type="Proteomes" id="UP001209681"/>
    </source>
</evidence>
<evidence type="ECO:0008006" key="3">
    <source>
        <dbReference type="Google" id="ProtNLM"/>
    </source>
</evidence>
<sequence>MSLVYRGVLIWVTMALMPLSVSAFVPDGPHLVDLMVRAMGVPEKVRLDIVLEIPGDKEAETLGMVKEKLLFRIPDAFRSETEDGRRVRVGTAQGDFVLVLDEIIVREVSGPEDDFYLLLLVRDRSALLVLLENMGVDVHRTGLTRYGGRICYRLGSPSGSQILIDKESLYPLAMKRMHTRASGEMGEITFRYLEWQRRSGAAWPLRMEILEGEERLLQGMQVKSVQKDTLSDALFSTEILKKKYPSKDMPSVNRSEEDLLLEIEEHLERLRRRYE</sequence>
<organism evidence="1 2">
    <name type="scientific">Desulfobotulus pelophilus</name>
    <dbReference type="NCBI Taxonomy" id="2823377"/>
    <lineage>
        <taxon>Bacteria</taxon>
        <taxon>Pseudomonadati</taxon>
        <taxon>Thermodesulfobacteriota</taxon>
        <taxon>Desulfobacteria</taxon>
        <taxon>Desulfobacterales</taxon>
        <taxon>Desulfobacteraceae</taxon>
        <taxon>Desulfobotulus</taxon>
    </lineage>
</organism>
<dbReference type="Proteomes" id="UP001209681">
    <property type="component" value="Unassembled WGS sequence"/>
</dbReference>
<evidence type="ECO:0000313" key="1">
    <source>
        <dbReference type="EMBL" id="MCW7752892.1"/>
    </source>
</evidence>
<name>A0ABT3N605_9BACT</name>
<dbReference type="RefSeq" id="WP_265423753.1">
    <property type="nucleotide sequence ID" value="NZ_JAPFPW010000002.1"/>
</dbReference>
<proteinExistence type="predicted"/>
<dbReference type="EMBL" id="JAPFPW010000002">
    <property type="protein sequence ID" value="MCW7752892.1"/>
    <property type="molecule type" value="Genomic_DNA"/>
</dbReference>
<protein>
    <recommendedName>
        <fullName evidence="3">DUF4384 domain-containing protein</fullName>
    </recommendedName>
</protein>
<reference evidence="1 2" key="1">
    <citation type="submission" date="2022-11" db="EMBL/GenBank/DDBJ databases">
        <title>Desulfobotulus tamanensis H1 sp. nov. - anaerobic, alkaliphilic, sulphate reducing bacterium isolated from terrestrial mud volcano.</title>
        <authorList>
            <person name="Frolova A."/>
            <person name="Merkel A.Y."/>
            <person name="Slobodkin A.I."/>
        </authorList>
    </citation>
    <scope>NUCLEOTIDE SEQUENCE [LARGE SCALE GENOMIC DNA]</scope>
    <source>
        <strain evidence="1 2">H1</strain>
    </source>
</reference>
<comment type="caution">
    <text evidence="1">The sequence shown here is derived from an EMBL/GenBank/DDBJ whole genome shotgun (WGS) entry which is preliminary data.</text>
</comment>
<accession>A0ABT3N605</accession>
<gene>
    <name evidence="1" type="ORF">OOT00_02720</name>
</gene>